<evidence type="ECO:0000313" key="2">
    <source>
        <dbReference type="EMBL" id="OJG36135.1"/>
    </source>
</evidence>
<gene>
    <name evidence="2" type="ORF">RV00_GL002279</name>
</gene>
<comment type="caution">
    <text evidence="2">The sequence shown here is derived from an EMBL/GenBank/DDBJ whole genome shotgun (WGS) entry which is preliminary data.</text>
</comment>
<keyword evidence="1" id="KW-1133">Transmembrane helix</keyword>
<accession>A0A1L8SVT9</accession>
<proteinExistence type="predicted"/>
<keyword evidence="1" id="KW-0812">Transmembrane</keyword>
<keyword evidence="3" id="KW-1185">Reference proteome</keyword>
<reference evidence="2 3" key="1">
    <citation type="submission" date="2014-12" db="EMBL/GenBank/DDBJ databases">
        <title>Draft genome sequences of 29 type strains of Enterococci.</title>
        <authorList>
            <person name="Zhong Z."/>
            <person name="Sun Z."/>
            <person name="Liu W."/>
            <person name="Zhang W."/>
            <person name="Zhang H."/>
        </authorList>
    </citation>
    <scope>NUCLEOTIDE SEQUENCE [LARGE SCALE GENOMIC DNA]</scope>
    <source>
        <strain evidence="2 3">DSM 22802</strain>
    </source>
</reference>
<protein>
    <submittedName>
        <fullName evidence="2">Uncharacterized protein</fullName>
    </submittedName>
</protein>
<dbReference type="EMBL" id="JXKM01000004">
    <property type="protein sequence ID" value="OJG36135.1"/>
    <property type="molecule type" value="Genomic_DNA"/>
</dbReference>
<dbReference type="STRING" id="319970.RV00_GL002279"/>
<dbReference type="AlphaFoldDB" id="A0A1L8SVT9"/>
<keyword evidence="1" id="KW-0472">Membrane</keyword>
<name>A0A1L8SVT9_9ENTE</name>
<evidence type="ECO:0000313" key="3">
    <source>
        <dbReference type="Proteomes" id="UP000183700"/>
    </source>
</evidence>
<feature type="transmembrane region" description="Helical" evidence="1">
    <location>
        <begin position="15"/>
        <end position="37"/>
    </location>
</feature>
<evidence type="ECO:0000256" key="1">
    <source>
        <dbReference type="SAM" id="Phobius"/>
    </source>
</evidence>
<sequence length="38" mass="4657">MKKFYSCLYRQPRYIVYRLAIGFCLLFWLCIGLGFILF</sequence>
<organism evidence="2 3">
    <name type="scientific">Enterococcus devriesei</name>
    <dbReference type="NCBI Taxonomy" id="319970"/>
    <lineage>
        <taxon>Bacteria</taxon>
        <taxon>Bacillati</taxon>
        <taxon>Bacillota</taxon>
        <taxon>Bacilli</taxon>
        <taxon>Lactobacillales</taxon>
        <taxon>Enterococcaceae</taxon>
        <taxon>Enterococcus</taxon>
    </lineage>
</organism>
<dbReference type="Proteomes" id="UP000183700">
    <property type="component" value="Unassembled WGS sequence"/>
</dbReference>